<feature type="domain" description="T6SS Phospholipase effector Tle1-like catalytic" evidence="4">
    <location>
        <begin position="89"/>
        <end position="358"/>
    </location>
</feature>
<evidence type="ECO:0000256" key="2">
    <source>
        <dbReference type="SAM" id="Phobius"/>
    </source>
</evidence>
<dbReference type="InterPro" id="IPR006073">
    <property type="entry name" value="GTP-bd"/>
</dbReference>
<dbReference type="Pfam" id="PF01926">
    <property type="entry name" value="MMR_HSR1"/>
    <property type="match status" value="1"/>
</dbReference>
<dbReference type="Gene3D" id="3.40.50.300">
    <property type="entry name" value="P-loop containing nucleotide triphosphate hydrolases"/>
    <property type="match status" value="1"/>
</dbReference>
<dbReference type="CDD" id="cd00882">
    <property type="entry name" value="Ras_like_GTPase"/>
    <property type="match status" value="1"/>
</dbReference>
<keyword evidence="2" id="KW-0472">Membrane</keyword>
<dbReference type="InterPro" id="IPR027417">
    <property type="entry name" value="P-loop_NTPase"/>
</dbReference>
<keyword evidence="2" id="KW-0812">Transmembrane</keyword>
<comment type="caution">
    <text evidence="5">The sequence shown here is derived from an EMBL/GenBank/DDBJ whole genome shotgun (WGS) entry which is preliminary data.</text>
</comment>
<evidence type="ECO:0000313" key="5">
    <source>
        <dbReference type="EMBL" id="KAF3284719.1"/>
    </source>
</evidence>
<evidence type="ECO:0000259" key="3">
    <source>
        <dbReference type="Pfam" id="PF01926"/>
    </source>
</evidence>
<dbReference type="SUPFAM" id="SSF52540">
    <property type="entry name" value="P-loop containing nucleoside triphosphate hydrolases"/>
    <property type="match status" value="1"/>
</dbReference>
<organism evidence="5 6">
    <name type="scientific">Orbilia oligospora</name>
    <name type="common">Nematode-trapping fungus</name>
    <name type="synonym">Arthrobotrys oligospora</name>
    <dbReference type="NCBI Taxonomy" id="2813651"/>
    <lineage>
        <taxon>Eukaryota</taxon>
        <taxon>Fungi</taxon>
        <taxon>Dikarya</taxon>
        <taxon>Ascomycota</taxon>
        <taxon>Pezizomycotina</taxon>
        <taxon>Orbiliomycetes</taxon>
        <taxon>Orbiliales</taxon>
        <taxon>Orbiliaceae</taxon>
        <taxon>Orbilia</taxon>
    </lineage>
</organism>
<evidence type="ECO:0008006" key="7">
    <source>
        <dbReference type="Google" id="ProtNLM"/>
    </source>
</evidence>
<dbReference type="PANTHER" id="PTHR33840">
    <property type="match status" value="1"/>
</dbReference>
<sequence>MQININDTTKTSLVETAGTENTSGDEADGESAYSILTPTETPSNFEEGFSEFSSNKSDSISKEFGSDTDTINIIEIPFCKICKEQHHRRRLILCADTAVCDSSGTENQSSIYSVSKIVSGGQVLDSISGEIVVQTVIYKGGLGHGDLSSQSQKDASSCDPDTEINWEEEKQVEIEETLKRYVRDIYTTICRTSLCESDELFLFGEGLAASALVVTARLLHFGGVPSKIGTLSRESDLERFFESAWESYIGYSMYRVDLENNTLSQEPNIQFMGLIEVNPLPYPRLEYLPTTIFGTANTYHALGLNQNNGDGVARLQLPSSLSDGEITEAWFFGNRKDLDGTHSKNGLSLWPLQWLLSEGRTKGLVLNSDYLPADSAGSENLNVAEKSLLEGDQYPFWFSNSVGLNIWDISSVFTVEKHQLEFEESWIASVNPFSSRRQVFNDNNDTLCDYEVDCRKKTIIHPSVFYHKDQFSKTKNWYCYHEQIDSFRSTQVDGDRSRCFWVSKKILPHKFRILVCGNTGVGKSTLINSVFHIEEAKVSFEDQTSHDIEKEIVVDQVDGKDSVIIHDSNGFETGNIDKNRQAEDFIQKRCYKSHGLKADEYIHCIWYCIPAENSRSADASIKYIFSKCFQDWKIPLVIVYTKSVQHEGGMKQNIKEEYKAKHGKKIPKDILPSELDAERLRYRSQQNGWITELHKASLGSTNLSDEEVIERSKYAFRIAWTDKNDPESLKKLIQETYDIVGPTVGRIFAQAQIVSYDLKCRRAIEDGVKAIEGKDFFRTFSRQFYRAKQLGDMGKEILRTFAWDLNTEEVCSIIDIHGDAITGRKYFIASGVGVTGSGLAAAAAITIETVLVEEAAVGLASATLGAAALGIFSAVGSGIALWALKRHQISTWTKFLCCFTIVTYKAMVQAVKQGRKRMTAQDFEAQKFTDKEYTDIADEIDKFVTMKSCMVFDYPRLTRKAMSVVGKYTFYQKAPTSA</sequence>
<protein>
    <recommendedName>
        <fullName evidence="7">G domain-containing protein</fullName>
    </recommendedName>
</protein>
<feature type="transmembrane region" description="Helical" evidence="2">
    <location>
        <begin position="859"/>
        <end position="883"/>
    </location>
</feature>
<evidence type="ECO:0000313" key="6">
    <source>
        <dbReference type="Proteomes" id="UP000474640"/>
    </source>
</evidence>
<keyword evidence="2" id="KW-1133">Transmembrane helix</keyword>
<accession>A0A7C8RCR1</accession>
<dbReference type="InterPro" id="IPR018712">
    <property type="entry name" value="Tle1-like_cat"/>
</dbReference>
<feature type="region of interest" description="Disordered" evidence="1">
    <location>
        <begin position="1"/>
        <end position="31"/>
    </location>
</feature>
<dbReference type="AlphaFoldDB" id="A0A7C8RCR1"/>
<dbReference type="Pfam" id="PF09994">
    <property type="entry name" value="T6SS_Tle1-like_cat"/>
    <property type="match status" value="1"/>
</dbReference>
<dbReference type="Proteomes" id="UP000474640">
    <property type="component" value="Unassembled WGS sequence"/>
</dbReference>
<dbReference type="PANTHER" id="PTHR33840:SF1">
    <property type="entry name" value="TLE1 PHOSPHOLIPASE DOMAIN-CONTAINING PROTEIN"/>
    <property type="match status" value="1"/>
</dbReference>
<dbReference type="EMBL" id="JAABOJ010000008">
    <property type="protein sequence ID" value="KAF3284719.1"/>
    <property type="molecule type" value="Genomic_DNA"/>
</dbReference>
<reference evidence="5 6" key="1">
    <citation type="submission" date="2020-01" db="EMBL/GenBank/DDBJ databases">
        <authorList>
            <person name="Palmer J.M."/>
        </authorList>
    </citation>
    <scope>NUCLEOTIDE SEQUENCE [LARGE SCALE GENOMIC DNA]</scope>
    <source>
        <strain evidence="5 6">TWF970</strain>
    </source>
</reference>
<evidence type="ECO:0000259" key="4">
    <source>
        <dbReference type="Pfam" id="PF09994"/>
    </source>
</evidence>
<gene>
    <name evidence="5" type="ORF">TWF970_011006</name>
</gene>
<feature type="domain" description="G" evidence="3">
    <location>
        <begin position="512"/>
        <end position="642"/>
    </location>
</feature>
<feature type="compositionally biased region" description="Polar residues" evidence="1">
    <location>
        <begin position="1"/>
        <end position="22"/>
    </location>
</feature>
<dbReference type="GO" id="GO:0005525">
    <property type="term" value="F:GTP binding"/>
    <property type="evidence" value="ECO:0007669"/>
    <property type="project" value="InterPro"/>
</dbReference>
<proteinExistence type="predicted"/>
<evidence type="ECO:0000256" key="1">
    <source>
        <dbReference type="SAM" id="MobiDB-lite"/>
    </source>
</evidence>
<dbReference type="OrthoDB" id="59699at2759"/>
<name>A0A7C8RCR1_ORBOL</name>